<name>A0A7G9A4I5_9VIRU</name>
<accession>A0A7G9A4I5</accession>
<dbReference type="EMBL" id="MT840187">
    <property type="protein sequence ID" value="QNL31658.1"/>
    <property type="molecule type" value="Genomic_DNA"/>
</dbReference>
<organism evidence="1">
    <name type="scientific">Bacteriophage sp</name>
    <dbReference type="NCBI Taxonomy" id="38018"/>
    <lineage>
        <taxon>Viruses</taxon>
    </lineage>
</organism>
<evidence type="ECO:0000313" key="1">
    <source>
        <dbReference type="EMBL" id="QNL31658.1"/>
    </source>
</evidence>
<reference evidence="1" key="1">
    <citation type="submission" date="2020-07" db="EMBL/GenBank/DDBJ databases">
        <title>Dissolved microcystin release linked to lysis of a Microcystis spp. bloom in Lake Erie (USA) attributed to a novel cyanophage.</title>
        <authorList>
            <person name="McKindles K.M."/>
            <person name="Manes M.A."/>
            <person name="DeMarco J.R."/>
            <person name="McClure A."/>
            <person name="McKay R.M."/>
            <person name="Davis T.W."/>
            <person name="Bullerjahn G.S."/>
        </authorList>
    </citation>
    <scope>NUCLEOTIDE SEQUENCE</scope>
</reference>
<sequence>MISYGDAIAIKSVCDNLPKSTKDFIADLVNEAKQKPQFSALLKHCYNRTIANGLVYAYGIVNENTVLNFREVFKNQLLLAVTLLLRVNVPDQLKKNTNLFAVAIAIASIVFAEGEMSCVYFLGLEYLNLENLKCAIK</sequence>
<proteinExistence type="predicted"/>
<protein>
    <submittedName>
        <fullName evidence="1">Uncharacterized protein</fullName>
    </submittedName>
</protein>